<dbReference type="PANTHER" id="PTHR45947">
    <property type="entry name" value="SULFOQUINOVOSYL TRANSFERASE SQD2"/>
    <property type="match status" value="1"/>
</dbReference>
<name>A0A437JZD4_9BURK</name>
<dbReference type="InterPro" id="IPR050194">
    <property type="entry name" value="Glycosyltransferase_grp1"/>
</dbReference>
<dbReference type="SUPFAM" id="SSF53756">
    <property type="entry name" value="UDP-Glycosyltransferase/glycogen phosphorylase"/>
    <property type="match status" value="1"/>
</dbReference>
<protein>
    <submittedName>
        <fullName evidence="2">Glycosyltransferase family 1 protein</fullName>
    </submittedName>
</protein>
<dbReference type="AlphaFoldDB" id="A0A437JZD4"/>
<dbReference type="InterPro" id="IPR028098">
    <property type="entry name" value="Glyco_trans_4-like_N"/>
</dbReference>
<comment type="caution">
    <text evidence="2">The sequence shown here is derived from an EMBL/GenBank/DDBJ whole genome shotgun (WGS) entry which is preliminary data.</text>
</comment>
<keyword evidence="2" id="KW-0808">Transferase</keyword>
<dbReference type="OrthoDB" id="9775208at2"/>
<keyword evidence="3" id="KW-1185">Reference proteome</keyword>
<evidence type="ECO:0000313" key="2">
    <source>
        <dbReference type="EMBL" id="RVT53456.1"/>
    </source>
</evidence>
<reference evidence="2 3" key="1">
    <citation type="submission" date="2019-01" db="EMBL/GenBank/DDBJ databases">
        <authorList>
            <person name="Chen W.-M."/>
        </authorList>
    </citation>
    <scope>NUCLEOTIDE SEQUENCE [LARGE SCALE GENOMIC DNA]</scope>
    <source>
        <strain evidence="2 3">ICH-3</strain>
    </source>
</reference>
<dbReference type="CDD" id="cd03801">
    <property type="entry name" value="GT4_PimA-like"/>
    <property type="match status" value="1"/>
</dbReference>
<dbReference type="PANTHER" id="PTHR45947:SF3">
    <property type="entry name" value="SULFOQUINOVOSYL TRANSFERASE SQD2"/>
    <property type="match status" value="1"/>
</dbReference>
<proteinExistence type="predicted"/>
<dbReference type="EMBL" id="SACT01000001">
    <property type="protein sequence ID" value="RVT53456.1"/>
    <property type="molecule type" value="Genomic_DNA"/>
</dbReference>
<dbReference type="Pfam" id="PF13692">
    <property type="entry name" value="Glyco_trans_1_4"/>
    <property type="match status" value="1"/>
</dbReference>
<dbReference type="GO" id="GO:0016758">
    <property type="term" value="F:hexosyltransferase activity"/>
    <property type="evidence" value="ECO:0007669"/>
    <property type="project" value="TreeGrafter"/>
</dbReference>
<feature type="domain" description="Glycosyltransferase subfamily 4-like N-terminal" evidence="1">
    <location>
        <begin position="60"/>
        <end position="210"/>
    </location>
</feature>
<organism evidence="2 3">
    <name type="scientific">Rubrivivax albus</name>
    <dbReference type="NCBI Taxonomy" id="2499835"/>
    <lineage>
        <taxon>Bacteria</taxon>
        <taxon>Pseudomonadati</taxon>
        <taxon>Pseudomonadota</taxon>
        <taxon>Betaproteobacteria</taxon>
        <taxon>Burkholderiales</taxon>
        <taxon>Sphaerotilaceae</taxon>
        <taxon>Rubrivivax</taxon>
    </lineage>
</organism>
<gene>
    <name evidence="2" type="ORF">ENE75_00700</name>
</gene>
<evidence type="ECO:0000313" key="3">
    <source>
        <dbReference type="Proteomes" id="UP000288178"/>
    </source>
</evidence>
<evidence type="ECO:0000259" key="1">
    <source>
        <dbReference type="Pfam" id="PF13439"/>
    </source>
</evidence>
<dbReference type="Pfam" id="PF13439">
    <property type="entry name" value="Glyco_transf_4"/>
    <property type="match status" value="1"/>
</dbReference>
<dbReference type="Proteomes" id="UP000288178">
    <property type="component" value="Unassembled WGS sequence"/>
</dbReference>
<accession>A0A437JZD4</accession>
<sequence length="404" mass="43311">MAAHPRCRACLRGARAQLGRKRGALRGAIPATDAQRRGRGVTGVAGLRIGIVGPLPPPAGGMAMQTRQLAELLGAAQARVELVPTNPSYRPAWVARLRGVRALFRLLPYLAALWRAAGRVDVLHVMANSGWSWHLFAAPAIWVARVRRTPVVVNYRGGEAGPFLAKSAAVVRASLRHVARLVVPSGFLQDVFARHGIRSEIVPNIVDLQRFRPGARVGEAQIIVARNLEPIYDNATAIRAFAQVHARHAGARLVLAGTGPEEGELRALAASMGLQAVVEFAGRLDRDTMAARLRASRIALNPSRVDNMPNSVLEAMASGVAVVSTRVGGVPYIVEHGRTALLVPPADPDAMAQALLALLEDEGLHERLRTQALTEVQAYTWEAVGPQWAAVYREVAHMAPQAAG</sequence>
<dbReference type="Gene3D" id="3.40.50.2000">
    <property type="entry name" value="Glycogen Phosphorylase B"/>
    <property type="match status" value="2"/>
</dbReference>